<comment type="pathway">
    <text evidence="5">Carbohydrate metabolism; galactose metabolism.</text>
</comment>
<keyword evidence="8" id="KW-0520">NAD</keyword>
<comment type="catalytic activity">
    <reaction evidence="2">
        <text>UDP-alpha-D-glucose = UDP-alpha-D-galactose</text>
        <dbReference type="Rhea" id="RHEA:22168"/>
        <dbReference type="ChEBI" id="CHEBI:58885"/>
        <dbReference type="ChEBI" id="CHEBI:66914"/>
        <dbReference type="EC" id="5.1.3.2"/>
    </reaction>
</comment>
<accession>A0A5E4MER1</accession>
<reference evidence="13 14" key="1">
    <citation type="submission" date="2019-08" db="EMBL/GenBank/DDBJ databases">
        <authorList>
            <person name="Alioto T."/>
            <person name="Alioto T."/>
            <person name="Gomez Garrido J."/>
        </authorList>
    </citation>
    <scope>NUCLEOTIDE SEQUENCE [LARGE SCALE GENOMIC DNA]</scope>
</reference>
<organism evidence="13 14">
    <name type="scientific">Cinara cedri</name>
    <dbReference type="NCBI Taxonomy" id="506608"/>
    <lineage>
        <taxon>Eukaryota</taxon>
        <taxon>Metazoa</taxon>
        <taxon>Ecdysozoa</taxon>
        <taxon>Arthropoda</taxon>
        <taxon>Hexapoda</taxon>
        <taxon>Insecta</taxon>
        <taxon>Pterygota</taxon>
        <taxon>Neoptera</taxon>
        <taxon>Paraneoptera</taxon>
        <taxon>Hemiptera</taxon>
        <taxon>Sternorrhyncha</taxon>
        <taxon>Aphidomorpha</taxon>
        <taxon>Aphidoidea</taxon>
        <taxon>Aphididae</taxon>
        <taxon>Lachninae</taxon>
        <taxon>Cinara</taxon>
    </lineage>
</organism>
<comment type="cofactor">
    <cofactor evidence="3">
        <name>NAD(+)</name>
        <dbReference type="ChEBI" id="CHEBI:57540"/>
    </cofactor>
</comment>
<dbReference type="AlphaFoldDB" id="A0A5E4MER1"/>
<proteinExistence type="predicted"/>
<dbReference type="InterPro" id="IPR016040">
    <property type="entry name" value="NAD(P)-bd_dom"/>
</dbReference>
<evidence type="ECO:0000256" key="10">
    <source>
        <dbReference type="ARBA" id="ARBA00023235"/>
    </source>
</evidence>
<evidence type="ECO:0000256" key="9">
    <source>
        <dbReference type="ARBA" id="ARBA00023144"/>
    </source>
</evidence>
<dbReference type="InterPro" id="IPR005886">
    <property type="entry name" value="UDP_G4E"/>
</dbReference>
<dbReference type="OrthoDB" id="9402762at2759"/>
<evidence type="ECO:0000256" key="3">
    <source>
        <dbReference type="ARBA" id="ARBA00001911"/>
    </source>
</evidence>
<name>A0A5E4MER1_9HEMI</name>
<comment type="catalytic activity">
    <reaction evidence="1">
        <text>UDP-N-acetyl-alpha-D-glucosamine = UDP-N-acetyl-alpha-D-galactosamine</text>
        <dbReference type="Rhea" id="RHEA:20517"/>
        <dbReference type="ChEBI" id="CHEBI:57705"/>
        <dbReference type="ChEBI" id="CHEBI:67138"/>
        <dbReference type="EC" id="5.1.3.7"/>
    </reaction>
</comment>
<keyword evidence="10" id="KW-0413">Isomerase</keyword>
<evidence type="ECO:0000313" key="13">
    <source>
        <dbReference type="EMBL" id="VVC27761.1"/>
    </source>
</evidence>
<dbReference type="EC" id="5.1.3.2" evidence="7"/>
<evidence type="ECO:0000256" key="1">
    <source>
        <dbReference type="ARBA" id="ARBA00000014"/>
    </source>
</evidence>
<dbReference type="GO" id="GO:0033499">
    <property type="term" value="P:galactose catabolic process via UDP-galactose, Leloir pathway"/>
    <property type="evidence" value="ECO:0007669"/>
    <property type="project" value="TreeGrafter"/>
</dbReference>
<sequence length="401" mass="44893">MRWTPYLLLVRYQRRKLGRWKRSELVQMNILDKILLVIVIIIQKMDNTSKSKFVLLTGGAGYVGSHTIIPLIESGYEVVVLDNLSNACKGGEGEKPVPISQVEKLTGKQVTFYAIDLLDYNSLTEIFDKHEFCCVIHFAGLKAVGESCIIPLTYYQVNVCGSINLFLVMKEHNVKRLVFSSSSTVYGEPQFLPITESHPVGQNLLNGYAKSKYYIEGILQDLCNSDKEWFVIILRYFNPVGAHSSGTLGEDPNGIPNNLMPYVAHVAVGNIPNLNVFGNDYNTIDGTGVRDYLHIMDLAEGHVSALEKMLKSNDSGAIAINLGTGNGYSVLQVINMFSEVSKRKIKYEIVGRRSGDCGSSYCDASFAKEYLGWEAKRTLKEMCEDTWRWQSLYPQGFSTKT</sequence>
<evidence type="ECO:0000256" key="5">
    <source>
        <dbReference type="ARBA" id="ARBA00004947"/>
    </source>
</evidence>
<dbReference type="GO" id="GO:0003974">
    <property type="term" value="F:UDP-N-acetylglucosamine 4-epimerase activity"/>
    <property type="evidence" value="ECO:0007669"/>
    <property type="project" value="UniProtKB-EC"/>
</dbReference>
<evidence type="ECO:0000256" key="7">
    <source>
        <dbReference type="ARBA" id="ARBA00013189"/>
    </source>
</evidence>
<protein>
    <recommendedName>
        <fullName evidence="11">UDP-N-acetylglucosamine 4-epimerase</fullName>
        <ecNumber evidence="7">5.1.3.2</ecNumber>
        <ecNumber evidence="6">5.1.3.7</ecNumber>
    </recommendedName>
</protein>
<dbReference type="CDD" id="cd05247">
    <property type="entry name" value="UDP_G4E_1_SDR_e"/>
    <property type="match status" value="1"/>
</dbReference>
<dbReference type="PANTHER" id="PTHR43725">
    <property type="entry name" value="UDP-GLUCOSE 4-EPIMERASE"/>
    <property type="match status" value="1"/>
</dbReference>
<gene>
    <name evidence="13" type="ORF">CINCED_3A009185</name>
</gene>
<dbReference type="NCBIfam" id="TIGR01179">
    <property type="entry name" value="galE"/>
    <property type="match status" value="1"/>
</dbReference>
<dbReference type="GO" id="GO:0005829">
    <property type="term" value="C:cytosol"/>
    <property type="evidence" value="ECO:0007669"/>
    <property type="project" value="TreeGrafter"/>
</dbReference>
<dbReference type="EC" id="5.1.3.7" evidence="6"/>
<evidence type="ECO:0000313" key="14">
    <source>
        <dbReference type="Proteomes" id="UP000325440"/>
    </source>
</evidence>
<evidence type="ECO:0000256" key="8">
    <source>
        <dbReference type="ARBA" id="ARBA00023027"/>
    </source>
</evidence>
<evidence type="ECO:0000256" key="2">
    <source>
        <dbReference type="ARBA" id="ARBA00000083"/>
    </source>
</evidence>
<evidence type="ECO:0000256" key="6">
    <source>
        <dbReference type="ARBA" id="ARBA00013175"/>
    </source>
</evidence>
<dbReference type="GO" id="GO:0003978">
    <property type="term" value="F:UDP-glucose 4-epimerase activity"/>
    <property type="evidence" value="ECO:0007669"/>
    <property type="project" value="UniProtKB-EC"/>
</dbReference>
<feature type="domain" description="NAD(P)-binding" evidence="12">
    <location>
        <begin position="55"/>
        <end position="386"/>
    </location>
</feature>
<dbReference type="InterPro" id="IPR036291">
    <property type="entry name" value="NAD(P)-bd_dom_sf"/>
</dbReference>
<keyword evidence="9" id="KW-0119">Carbohydrate metabolism</keyword>
<evidence type="ECO:0000256" key="4">
    <source>
        <dbReference type="ARBA" id="ARBA00002760"/>
    </source>
</evidence>
<keyword evidence="9" id="KW-0299">Galactose metabolism</keyword>
<dbReference type="NCBIfam" id="NF007956">
    <property type="entry name" value="PRK10675.1"/>
    <property type="match status" value="1"/>
</dbReference>
<comment type="function">
    <text evidence="4">Catalyzes two distinct but analogous reactions: the reversible epimerization of UDP-glucose to UDP-galactose and the reversible epimerization of UDP-N-acetylglucosamine to UDP-N-acetylgalactosamine. The reaction with UDP-Gal plays a critical role in the Leloir pathway of galactose catabolism in which galactose is converted to the glycolytic intermediate glucose 6-phosphate. It contributes to the catabolism of dietary galactose and enables the endogenous biosynthesis of both UDP-Gal and UDP-GalNAc when exogenous sources are limited. Both UDP-sugar interconversions are important in the synthesis of glycoproteins and glycolipids.</text>
</comment>
<evidence type="ECO:0000259" key="12">
    <source>
        <dbReference type="Pfam" id="PF16363"/>
    </source>
</evidence>
<dbReference type="Gene3D" id="3.40.50.720">
    <property type="entry name" value="NAD(P)-binding Rossmann-like Domain"/>
    <property type="match status" value="1"/>
</dbReference>
<dbReference type="Pfam" id="PF16363">
    <property type="entry name" value="GDP_Man_Dehyd"/>
    <property type="match status" value="1"/>
</dbReference>
<keyword evidence="14" id="KW-1185">Reference proteome</keyword>
<dbReference type="EMBL" id="CABPRJ010000476">
    <property type="protein sequence ID" value="VVC27761.1"/>
    <property type="molecule type" value="Genomic_DNA"/>
</dbReference>
<dbReference type="SUPFAM" id="SSF51735">
    <property type="entry name" value="NAD(P)-binding Rossmann-fold domains"/>
    <property type="match status" value="1"/>
</dbReference>
<dbReference type="PANTHER" id="PTHR43725:SF47">
    <property type="entry name" value="UDP-GLUCOSE 4-EPIMERASE"/>
    <property type="match status" value="1"/>
</dbReference>
<dbReference type="Gene3D" id="3.90.25.10">
    <property type="entry name" value="UDP-galactose 4-epimerase, domain 1"/>
    <property type="match status" value="1"/>
</dbReference>
<dbReference type="Proteomes" id="UP000325440">
    <property type="component" value="Unassembled WGS sequence"/>
</dbReference>
<evidence type="ECO:0000256" key="11">
    <source>
        <dbReference type="ARBA" id="ARBA00031827"/>
    </source>
</evidence>